<dbReference type="InterPro" id="IPR013083">
    <property type="entry name" value="Znf_RING/FYVE/PHD"/>
</dbReference>
<organism evidence="8 9">
    <name type="scientific">Cyclotella cryptica</name>
    <dbReference type="NCBI Taxonomy" id="29204"/>
    <lineage>
        <taxon>Eukaryota</taxon>
        <taxon>Sar</taxon>
        <taxon>Stramenopiles</taxon>
        <taxon>Ochrophyta</taxon>
        <taxon>Bacillariophyta</taxon>
        <taxon>Coscinodiscophyceae</taxon>
        <taxon>Thalassiosirophycidae</taxon>
        <taxon>Stephanodiscales</taxon>
        <taxon>Stephanodiscaceae</taxon>
        <taxon>Cyclotella</taxon>
    </lineage>
</organism>
<feature type="region of interest" description="Disordered" evidence="5">
    <location>
        <begin position="153"/>
        <end position="202"/>
    </location>
</feature>
<dbReference type="Gene3D" id="3.30.40.10">
    <property type="entry name" value="Zinc/RING finger domain, C3HC4 (zinc finger)"/>
    <property type="match status" value="1"/>
</dbReference>
<dbReference type="GO" id="GO:0008270">
    <property type="term" value="F:zinc ion binding"/>
    <property type="evidence" value="ECO:0007669"/>
    <property type="project" value="UniProtKB-KW"/>
</dbReference>
<evidence type="ECO:0000256" key="5">
    <source>
        <dbReference type="SAM" id="MobiDB-lite"/>
    </source>
</evidence>
<feature type="transmembrane region" description="Helical" evidence="6">
    <location>
        <begin position="12"/>
        <end position="30"/>
    </location>
</feature>
<feature type="compositionally biased region" description="Polar residues" evidence="5">
    <location>
        <begin position="183"/>
        <end position="202"/>
    </location>
</feature>
<dbReference type="AlphaFoldDB" id="A0ABD3PN72"/>
<proteinExistence type="predicted"/>
<sequence length="277" mass="31445">MNSVVPELHPTYFIYLAAWIVTFCLCIVGTRRYCFQDGTAASADLDWNALHRIHNYRYNEERHQTPESRQARNELVRKYLNTKQIAREESVLDLIQVLASHPPNEEQNKNKDKADDDKVVQSCNDTTSDCENSTSHPDDDVCIDISHCVSDDTGDTNNTSESLSNETPIDEKDVISQDKSNESPDQPTSPVIESVSSQHNTVLSQDNTVEDNQEGTSDNSTFCAICLQSFLPMDKIAWTKEHKLECFHVFHEGCLVSWLHWHDDCPLCRRVIVGADL</sequence>
<keyword evidence="3" id="KW-0862">Zinc</keyword>
<evidence type="ECO:0000256" key="2">
    <source>
        <dbReference type="ARBA" id="ARBA00022771"/>
    </source>
</evidence>
<evidence type="ECO:0000259" key="7">
    <source>
        <dbReference type="PROSITE" id="PS50089"/>
    </source>
</evidence>
<feature type="region of interest" description="Disordered" evidence="5">
    <location>
        <begin position="100"/>
        <end position="136"/>
    </location>
</feature>
<evidence type="ECO:0000256" key="3">
    <source>
        <dbReference type="ARBA" id="ARBA00022833"/>
    </source>
</evidence>
<accession>A0ABD3PN72</accession>
<keyword evidence="9" id="KW-1185">Reference proteome</keyword>
<dbReference type="SMART" id="SM00184">
    <property type="entry name" value="RING"/>
    <property type="match status" value="1"/>
</dbReference>
<evidence type="ECO:0000256" key="1">
    <source>
        <dbReference type="ARBA" id="ARBA00022723"/>
    </source>
</evidence>
<dbReference type="EMBL" id="JABMIG020000141">
    <property type="protein sequence ID" value="KAL3789417.1"/>
    <property type="molecule type" value="Genomic_DNA"/>
</dbReference>
<evidence type="ECO:0000313" key="9">
    <source>
        <dbReference type="Proteomes" id="UP001516023"/>
    </source>
</evidence>
<keyword evidence="6" id="KW-1133">Transmembrane helix</keyword>
<feature type="compositionally biased region" description="Polar residues" evidence="5">
    <location>
        <begin position="155"/>
        <end position="167"/>
    </location>
</feature>
<protein>
    <recommendedName>
        <fullName evidence="7">RING-type domain-containing protein</fullName>
    </recommendedName>
</protein>
<dbReference type="PANTHER" id="PTHR15710">
    <property type="entry name" value="E3 UBIQUITIN-PROTEIN LIGASE PRAJA"/>
    <property type="match status" value="1"/>
</dbReference>
<name>A0ABD3PN72_9STRA</name>
<comment type="caution">
    <text evidence="8">The sequence shown here is derived from an EMBL/GenBank/DDBJ whole genome shotgun (WGS) entry which is preliminary data.</text>
</comment>
<keyword evidence="2 4" id="KW-0863">Zinc-finger</keyword>
<reference evidence="8 9" key="1">
    <citation type="journal article" date="2020" name="G3 (Bethesda)">
        <title>Improved Reference Genome for Cyclotella cryptica CCMP332, a Model for Cell Wall Morphogenesis, Salinity Adaptation, and Lipid Production in Diatoms (Bacillariophyta).</title>
        <authorList>
            <person name="Roberts W.R."/>
            <person name="Downey K.M."/>
            <person name="Ruck E.C."/>
            <person name="Traller J.C."/>
            <person name="Alverson A.J."/>
        </authorList>
    </citation>
    <scope>NUCLEOTIDE SEQUENCE [LARGE SCALE GENOMIC DNA]</scope>
    <source>
        <strain evidence="8 9">CCMP332</strain>
    </source>
</reference>
<dbReference type="InterPro" id="IPR001841">
    <property type="entry name" value="Znf_RING"/>
</dbReference>
<dbReference type="Pfam" id="PF13639">
    <property type="entry name" value="zf-RING_2"/>
    <property type="match status" value="1"/>
</dbReference>
<dbReference type="SUPFAM" id="SSF57850">
    <property type="entry name" value="RING/U-box"/>
    <property type="match status" value="1"/>
</dbReference>
<evidence type="ECO:0000256" key="4">
    <source>
        <dbReference type="PROSITE-ProRule" id="PRU00175"/>
    </source>
</evidence>
<feature type="compositionally biased region" description="Basic and acidic residues" evidence="5">
    <location>
        <begin position="103"/>
        <end position="119"/>
    </location>
</feature>
<feature type="compositionally biased region" description="Polar residues" evidence="5">
    <location>
        <begin position="121"/>
        <end position="135"/>
    </location>
</feature>
<evidence type="ECO:0000313" key="8">
    <source>
        <dbReference type="EMBL" id="KAL3789417.1"/>
    </source>
</evidence>
<dbReference type="PROSITE" id="PS50089">
    <property type="entry name" value="ZF_RING_2"/>
    <property type="match status" value="1"/>
</dbReference>
<gene>
    <name evidence="8" type="ORF">HJC23_001965</name>
</gene>
<feature type="domain" description="RING-type" evidence="7">
    <location>
        <begin position="223"/>
        <end position="269"/>
    </location>
</feature>
<keyword evidence="6" id="KW-0472">Membrane</keyword>
<keyword evidence="1" id="KW-0479">Metal-binding</keyword>
<evidence type="ECO:0000256" key="6">
    <source>
        <dbReference type="SAM" id="Phobius"/>
    </source>
</evidence>
<feature type="compositionally biased region" description="Basic and acidic residues" evidence="5">
    <location>
        <begin position="169"/>
        <end position="182"/>
    </location>
</feature>
<keyword evidence="6" id="KW-0812">Transmembrane</keyword>
<dbReference type="Proteomes" id="UP001516023">
    <property type="component" value="Unassembled WGS sequence"/>
</dbReference>